<keyword evidence="1" id="KW-0732">Signal</keyword>
<evidence type="ECO:0000256" key="1">
    <source>
        <dbReference type="SAM" id="SignalP"/>
    </source>
</evidence>
<dbReference type="AlphaFoldDB" id="A0A5B7FFA3"/>
<feature type="chain" id="PRO_5022665613" description="Secreted protein" evidence="1">
    <location>
        <begin position="20"/>
        <end position="69"/>
    </location>
</feature>
<gene>
    <name evidence="2" type="ORF">E2C01_040006</name>
</gene>
<dbReference type="Proteomes" id="UP000324222">
    <property type="component" value="Unassembled WGS sequence"/>
</dbReference>
<sequence length="69" mass="7643">MRRATLHLLLLIAISTSRSGGIKLFARKRANSKGILRHPPLSQEQPPGHAAGQTLAVPRLVLSLDWRRI</sequence>
<accession>A0A5B7FFA3</accession>
<feature type="signal peptide" evidence="1">
    <location>
        <begin position="1"/>
        <end position="19"/>
    </location>
</feature>
<evidence type="ECO:0000313" key="2">
    <source>
        <dbReference type="EMBL" id="MPC46290.1"/>
    </source>
</evidence>
<dbReference type="EMBL" id="VSRR010007138">
    <property type="protein sequence ID" value="MPC46290.1"/>
    <property type="molecule type" value="Genomic_DNA"/>
</dbReference>
<comment type="caution">
    <text evidence="2">The sequence shown here is derived from an EMBL/GenBank/DDBJ whole genome shotgun (WGS) entry which is preliminary data.</text>
</comment>
<evidence type="ECO:0000313" key="3">
    <source>
        <dbReference type="Proteomes" id="UP000324222"/>
    </source>
</evidence>
<proteinExistence type="predicted"/>
<organism evidence="2 3">
    <name type="scientific">Portunus trituberculatus</name>
    <name type="common">Swimming crab</name>
    <name type="synonym">Neptunus trituberculatus</name>
    <dbReference type="NCBI Taxonomy" id="210409"/>
    <lineage>
        <taxon>Eukaryota</taxon>
        <taxon>Metazoa</taxon>
        <taxon>Ecdysozoa</taxon>
        <taxon>Arthropoda</taxon>
        <taxon>Crustacea</taxon>
        <taxon>Multicrustacea</taxon>
        <taxon>Malacostraca</taxon>
        <taxon>Eumalacostraca</taxon>
        <taxon>Eucarida</taxon>
        <taxon>Decapoda</taxon>
        <taxon>Pleocyemata</taxon>
        <taxon>Brachyura</taxon>
        <taxon>Eubrachyura</taxon>
        <taxon>Portunoidea</taxon>
        <taxon>Portunidae</taxon>
        <taxon>Portuninae</taxon>
        <taxon>Portunus</taxon>
    </lineage>
</organism>
<reference evidence="2 3" key="1">
    <citation type="submission" date="2019-05" db="EMBL/GenBank/DDBJ databases">
        <title>Another draft genome of Portunus trituberculatus and its Hox gene families provides insights of decapod evolution.</title>
        <authorList>
            <person name="Jeong J.-H."/>
            <person name="Song I."/>
            <person name="Kim S."/>
            <person name="Choi T."/>
            <person name="Kim D."/>
            <person name="Ryu S."/>
            <person name="Kim W."/>
        </authorList>
    </citation>
    <scope>NUCLEOTIDE SEQUENCE [LARGE SCALE GENOMIC DNA]</scope>
    <source>
        <tissue evidence="2">Muscle</tissue>
    </source>
</reference>
<protein>
    <recommendedName>
        <fullName evidence="4">Secreted protein</fullName>
    </recommendedName>
</protein>
<keyword evidence="3" id="KW-1185">Reference proteome</keyword>
<name>A0A5B7FFA3_PORTR</name>
<evidence type="ECO:0008006" key="4">
    <source>
        <dbReference type="Google" id="ProtNLM"/>
    </source>
</evidence>